<dbReference type="GO" id="GO:0003677">
    <property type="term" value="F:DNA binding"/>
    <property type="evidence" value="ECO:0007669"/>
    <property type="project" value="UniProtKB-KW"/>
</dbReference>
<evidence type="ECO:0000313" key="7">
    <source>
        <dbReference type="Proteomes" id="UP001497602"/>
    </source>
</evidence>
<dbReference type="SUPFAM" id="SSF52172">
    <property type="entry name" value="CheY-like"/>
    <property type="match status" value="1"/>
</dbReference>
<reference evidence="6 7" key="1">
    <citation type="submission" date="2024-05" db="EMBL/GenBank/DDBJ databases">
        <authorList>
            <person name="Duchaud E."/>
        </authorList>
    </citation>
    <scope>NUCLEOTIDE SEQUENCE [LARGE SCALE GENOMIC DNA]</scope>
    <source>
        <strain evidence="6">Ena-SAMPLE-TAB-13-05-2024-13:56:06:370-140305</strain>
    </source>
</reference>
<keyword evidence="7" id="KW-1185">Reference proteome</keyword>
<evidence type="ECO:0000313" key="6">
    <source>
        <dbReference type="EMBL" id="CAL2106667.1"/>
    </source>
</evidence>
<dbReference type="PANTHER" id="PTHR43214">
    <property type="entry name" value="TWO-COMPONENT RESPONSE REGULATOR"/>
    <property type="match status" value="1"/>
</dbReference>
<dbReference type="InterPro" id="IPR011006">
    <property type="entry name" value="CheY-like_superfamily"/>
</dbReference>
<name>A0ABM9PLV9_9FLAO</name>
<dbReference type="InterPro" id="IPR058245">
    <property type="entry name" value="NreC/VraR/RcsB-like_REC"/>
</dbReference>
<dbReference type="Proteomes" id="UP001497602">
    <property type="component" value="Unassembled WGS sequence"/>
</dbReference>
<feature type="domain" description="HTH luxR-type" evidence="4">
    <location>
        <begin position="149"/>
        <end position="213"/>
    </location>
</feature>
<dbReference type="SMART" id="SM00448">
    <property type="entry name" value="REC"/>
    <property type="match status" value="1"/>
</dbReference>
<dbReference type="PROSITE" id="PS50110">
    <property type="entry name" value="RESPONSE_REGULATORY"/>
    <property type="match status" value="1"/>
</dbReference>
<feature type="modified residue" description="4-aspartylphosphate" evidence="3">
    <location>
        <position position="67"/>
    </location>
</feature>
<gene>
    <name evidence="6" type="ORF">T190115A13A_270024</name>
</gene>
<keyword evidence="2 6" id="KW-0238">DNA-binding</keyword>
<evidence type="ECO:0000259" key="4">
    <source>
        <dbReference type="PROSITE" id="PS50043"/>
    </source>
</evidence>
<dbReference type="InterPro" id="IPR000792">
    <property type="entry name" value="Tscrpt_reg_LuxR_C"/>
</dbReference>
<dbReference type="Gene3D" id="3.40.50.2300">
    <property type="match status" value="1"/>
</dbReference>
<dbReference type="InterPro" id="IPR039420">
    <property type="entry name" value="WalR-like"/>
</dbReference>
<dbReference type="SMART" id="SM00421">
    <property type="entry name" value="HTH_LUXR"/>
    <property type="match status" value="1"/>
</dbReference>
<dbReference type="Pfam" id="PF00196">
    <property type="entry name" value="GerE"/>
    <property type="match status" value="1"/>
</dbReference>
<dbReference type="InterPro" id="IPR001789">
    <property type="entry name" value="Sig_transdc_resp-reg_receiver"/>
</dbReference>
<organism evidence="6 7">
    <name type="scientific">Tenacibaculum vairaonense</name>
    <dbReference type="NCBI Taxonomy" id="3137860"/>
    <lineage>
        <taxon>Bacteria</taxon>
        <taxon>Pseudomonadati</taxon>
        <taxon>Bacteroidota</taxon>
        <taxon>Flavobacteriia</taxon>
        <taxon>Flavobacteriales</taxon>
        <taxon>Flavobacteriaceae</taxon>
        <taxon>Tenacibaculum</taxon>
    </lineage>
</organism>
<evidence type="ECO:0000256" key="3">
    <source>
        <dbReference type="PROSITE-ProRule" id="PRU00169"/>
    </source>
</evidence>
<dbReference type="InterPro" id="IPR016032">
    <property type="entry name" value="Sig_transdc_resp-reg_C-effctor"/>
</dbReference>
<evidence type="ECO:0000259" key="5">
    <source>
        <dbReference type="PROSITE" id="PS50110"/>
    </source>
</evidence>
<proteinExistence type="predicted"/>
<dbReference type="RefSeq" id="WP_348738412.1">
    <property type="nucleotide sequence ID" value="NZ_CAXJRC010000019.1"/>
</dbReference>
<protein>
    <submittedName>
        <fullName evidence="6">DNA-binding response regulator</fullName>
    </submittedName>
</protein>
<dbReference type="CDD" id="cd06170">
    <property type="entry name" value="LuxR_C_like"/>
    <property type="match status" value="1"/>
</dbReference>
<sequence>MLKYNIYIWGMDKLRVAIADDHQLAIEGYKVVLLIDEVDIVAEFNRGDDLVKWAVNNPNGADILLLDIQMPGLDGIEVLKHFRLHNVRMKTIIISAFSTQKYVEDVAKLGCRGFLLKSTCHLEFIEAIDAVMNDGFYYSKDLKKVELNEEFIINDLSKKEKELLPMLEEFSYKEISEHTSLSENTIKTYVRRIKEKLGVETKVGIIKWFHNKK</sequence>
<dbReference type="Pfam" id="PF00072">
    <property type="entry name" value="Response_reg"/>
    <property type="match status" value="1"/>
</dbReference>
<evidence type="ECO:0000256" key="2">
    <source>
        <dbReference type="ARBA" id="ARBA00023125"/>
    </source>
</evidence>
<keyword evidence="1 3" id="KW-0597">Phosphoprotein</keyword>
<evidence type="ECO:0000256" key="1">
    <source>
        <dbReference type="ARBA" id="ARBA00022553"/>
    </source>
</evidence>
<comment type="caution">
    <text evidence="6">The sequence shown here is derived from an EMBL/GenBank/DDBJ whole genome shotgun (WGS) entry which is preliminary data.</text>
</comment>
<dbReference type="SUPFAM" id="SSF46894">
    <property type="entry name" value="C-terminal effector domain of the bipartite response regulators"/>
    <property type="match status" value="1"/>
</dbReference>
<dbReference type="PROSITE" id="PS50043">
    <property type="entry name" value="HTH_LUXR_2"/>
    <property type="match status" value="1"/>
</dbReference>
<dbReference type="CDD" id="cd17535">
    <property type="entry name" value="REC_NarL-like"/>
    <property type="match status" value="1"/>
</dbReference>
<accession>A0ABM9PLV9</accession>
<feature type="domain" description="Response regulatory" evidence="5">
    <location>
        <begin position="15"/>
        <end position="132"/>
    </location>
</feature>
<dbReference type="EMBL" id="CAXJRC010000019">
    <property type="protein sequence ID" value="CAL2106667.1"/>
    <property type="molecule type" value="Genomic_DNA"/>
</dbReference>